<accession>A0AAE2D1Y9</accession>
<organism evidence="6 7">
    <name type="scientific">Schistosoma mekongi</name>
    <name type="common">Parasitic worm</name>
    <dbReference type="NCBI Taxonomy" id="38744"/>
    <lineage>
        <taxon>Eukaryota</taxon>
        <taxon>Metazoa</taxon>
        <taxon>Spiralia</taxon>
        <taxon>Lophotrochozoa</taxon>
        <taxon>Platyhelminthes</taxon>
        <taxon>Trematoda</taxon>
        <taxon>Digenea</taxon>
        <taxon>Strigeidida</taxon>
        <taxon>Schistosomatoidea</taxon>
        <taxon>Schistosomatidae</taxon>
        <taxon>Schistosoma</taxon>
    </lineage>
</organism>
<protein>
    <recommendedName>
        <fullName evidence="8">Major facilitator superfamily (MFS) profile domain-containing protein</fullName>
    </recommendedName>
</protein>
<keyword evidence="4 5" id="KW-0472">Membrane</keyword>
<gene>
    <name evidence="6" type="ORF">MN116_008365</name>
</gene>
<evidence type="ECO:0000313" key="6">
    <source>
        <dbReference type="EMBL" id="KAK4468207.1"/>
    </source>
</evidence>
<evidence type="ECO:0000256" key="1">
    <source>
        <dbReference type="ARBA" id="ARBA00004141"/>
    </source>
</evidence>
<dbReference type="GO" id="GO:0016020">
    <property type="term" value="C:membrane"/>
    <property type="evidence" value="ECO:0007669"/>
    <property type="project" value="UniProtKB-SubCell"/>
</dbReference>
<reference evidence="6" key="1">
    <citation type="submission" date="2022-04" db="EMBL/GenBank/DDBJ databases">
        <authorList>
            <person name="Xu L."/>
            <person name="Lv Z."/>
        </authorList>
    </citation>
    <scope>NUCLEOTIDE SEQUENCE</scope>
    <source>
        <strain evidence="6">LV_2022a</strain>
    </source>
</reference>
<dbReference type="EMBL" id="JALJAT010000007">
    <property type="protein sequence ID" value="KAK4468207.1"/>
    <property type="molecule type" value="Genomic_DNA"/>
</dbReference>
<evidence type="ECO:0000256" key="3">
    <source>
        <dbReference type="ARBA" id="ARBA00022989"/>
    </source>
</evidence>
<dbReference type="InterPro" id="IPR050382">
    <property type="entry name" value="MFS_Na/Anion_cotransporter"/>
</dbReference>
<feature type="transmembrane region" description="Helical" evidence="5">
    <location>
        <begin position="55"/>
        <end position="76"/>
    </location>
</feature>
<evidence type="ECO:0000313" key="7">
    <source>
        <dbReference type="Proteomes" id="UP001292079"/>
    </source>
</evidence>
<evidence type="ECO:0000256" key="5">
    <source>
        <dbReference type="SAM" id="Phobius"/>
    </source>
</evidence>
<keyword evidence="3 5" id="KW-1133">Transmembrane helix</keyword>
<dbReference type="SUPFAM" id="SSF103473">
    <property type="entry name" value="MFS general substrate transporter"/>
    <property type="match status" value="1"/>
</dbReference>
<evidence type="ECO:0000256" key="4">
    <source>
        <dbReference type="ARBA" id="ARBA00023136"/>
    </source>
</evidence>
<dbReference type="PANTHER" id="PTHR11662">
    <property type="entry name" value="SOLUTE CARRIER FAMILY 17"/>
    <property type="match status" value="1"/>
</dbReference>
<keyword evidence="2 5" id="KW-0812">Transmembrane</keyword>
<dbReference type="InterPro" id="IPR036259">
    <property type="entry name" value="MFS_trans_sf"/>
</dbReference>
<comment type="caution">
    <text evidence="6">The sequence shown here is derived from an EMBL/GenBank/DDBJ whole genome shotgun (WGS) entry which is preliminary data.</text>
</comment>
<dbReference type="AlphaFoldDB" id="A0AAE2D1Y9"/>
<reference evidence="6" key="2">
    <citation type="journal article" date="2023" name="Infect Dis Poverty">
        <title>Chromosome-scale genome of the human blood fluke Schistosoma mekongi and its implications for public health.</title>
        <authorList>
            <person name="Zhou M."/>
            <person name="Xu L."/>
            <person name="Xu D."/>
            <person name="Chen W."/>
            <person name="Khan J."/>
            <person name="Hu Y."/>
            <person name="Huang H."/>
            <person name="Wei H."/>
            <person name="Zhang Y."/>
            <person name="Chusongsang P."/>
            <person name="Tanasarnprasert K."/>
            <person name="Hu X."/>
            <person name="Limpanont Y."/>
            <person name="Lv Z."/>
        </authorList>
    </citation>
    <scope>NUCLEOTIDE SEQUENCE</scope>
    <source>
        <strain evidence="6">LV_2022a</strain>
    </source>
</reference>
<comment type="subcellular location">
    <subcellularLocation>
        <location evidence="1">Membrane</location>
        <topology evidence="1">Multi-pass membrane protein</topology>
    </subcellularLocation>
</comment>
<sequence>MGFSTAGYGSNALDLAPIYNGNIISLTNTAATLPGIFGPLLVGYVTRESSSIQNWMIIFGIAAGIAWFGALMNLLMTSGEIQPWGRLLYIKNTEHNQMNRQSSLATVNYHDVVDSRNQ</sequence>
<dbReference type="GO" id="GO:0022857">
    <property type="term" value="F:transmembrane transporter activity"/>
    <property type="evidence" value="ECO:0007669"/>
    <property type="project" value="TreeGrafter"/>
</dbReference>
<evidence type="ECO:0000256" key="2">
    <source>
        <dbReference type="ARBA" id="ARBA00022692"/>
    </source>
</evidence>
<dbReference type="GO" id="GO:0006820">
    <property type="term" value="P:monoatomic anion transport"/>
    <property type="evidence" value="ECO:0007669"/>
    <property type="project" value="TreeGrafter"/>
</dbReference>
<proteinExistence type="predicted"/>
<dbReference type="Proteomes" id="UP001292079">
    <property type="component" value="Unassembled WGS sequence"/>
</dbReference>
<evidence type="ECO:0008006" key="8">
    <source>
        <dbReference type="Google" id="ProtNLM"/>
    </source>
</evidence>
<dbReference type="PANTHER" id="PTHR11662:SF399">
    <property type="entry name" value="FI19708P1-RELATED"/>
    <property type="match status" value="1"/>
</dbReference>
<keyword evidence="7" id="KW-1185">Reference proteome</keyword>
<name>A0AAE2D1Y9_SCHME</name>